<proteinExistence type="predicted"/>
<comment type="catalytic activity">
    <reaction evidence="1">
        <text>[protein]-peptidylproline (omega=180) = [protein]-peptidylproline (omega=0)</text>
        <dbReference type="Rhea" id="RHEA:16237"/>
        <dbReference type="Rhea" id="RHEA-COMP:10747"/>
        <dbReference type="Rhea" id="RHEA-COMP:10748"/>
        <dbReference type="ChEBI" id="CHEBI:83833"/>
        <dbReference type="ChEBI" id="CHEBI:83834"/>
        <dbReference type="EC" id="5.2.1.8"/>
    </reaction>
</comment>
<dbReference type="Gene3D" id="1.10.4030.10">
    <property type="entry name" value="Porin chaperone SurA, peptide-binding domain"/>
    <property type="match status" value="1"/>
</dbReference>
<evidence type="ECO:0000313" key="9">
    <source>
        <dbReference type="Proteomes" id="UP001149140"/>
    </source>
</evidence>
<evidence type="ECO:0000256" key="4">
    <source>
        <dbReference type="ARBA" id="ARBA00023110"/>
    </source>
</evidence>
<protein>
    <recommendedName>
        <fullName evidence="2">peptidylprolyl isomerase</fullName>
        <ecNumber evidence="2">5.2.1.8</ecNumber>
    </recommendedName>
</protein>
<dbReference type="EC" id="5.2.1.8" evidence="2"/>
<name>A0A9X3MN76_9ACTN</name>
<comment type="caution">
    <text evidence="8">The sequence shown here is derived from an EMBL/GenBank/DDBJ whole genome shotgun (WGS) entry which is preliminary data.</text>
</comment>
<feature type="domain" description="PpiC" evidence="7">
    <location>
        <begin position="137"/>
        <end position="227"/>
    </location>
</feature>
<evidence type="ECO:0000256" key="1">
    <source>
        <dbReference type="ARBA" id="ARBA00000971"/>
    </source>
</evidence>
<evidence type="ECO:0000256" key="5">
    <source>
        <dbReference type="ARBA" id="ARBA00023235"/>
    </source>
</evidence>
<dbReference type="InterPro" id="IPR046357">
    <property type="entry name" value="PPIase_dom_sf"/>
</dbReference>
<sequence length="293" mass="32730">MAARRKATPAKGRHKVTDAQLATACKQDFARLRDQVMQTLISFEWISGEAAAQGITVTDAEVNQSFEEQKKQSFPKEADFQKFLERSGQTREDILRRVRLDLLSNKLRDKVIAGKDQISDQAIAQFYADHQALFAEPEKRALRVVLTKREADAKRARSALDRGTSWKAVANRYSIDPESKRAGGKVPAVAKGTLDRKLDKAVFSAVGHRLVGPIRTRSGYWIFTVTSVKPARQQPLAEVTDVIKETLVSEAQQAALDAFVQDFTVRWRAKTECAKGYRTTDCRNGPTPTPALK</sequence>
<dbReference type="InterPro" id="IPR000297">
    <property type="entry name" value="PPIase_PpiC"/>
</dbReference>
<organism evidence="8 9">
    <name type="scientific">Solirubrobacter ginsenosidimutans</name>
    <dbReference type="NCBI Taxonomy" id="490573"/>
    <lineage>
        <taxon>Bacteria</taxon>
        <taxon>Bacillati</taxon>
        <taxon>Actinomycetota</taxon>
        <taxon>Thermoleophilia</taxon>
        <taxon>Solirubrobacterales</taxon>
        <taxon>Solirubrobacteraceae</taxon>
        <taxon>Solirubrobacter</taxon>
    </lineage>
</organism>
<dbReference type="Pfam" id="PF13624">
    <property type="entry name" value="SurA_N_3"/>
    <property type="match status" value="1"/>
</dbReference>
<dbReference type="EMBL" id="JAPDOD010000001">
    <property type="protein sequence ID" value="MDA0158711.1"/>
    <property type="molecule type" value="Genomic_DNA"/>
</dbReference>
<evidence type="ECO:0000313" key="8">
    <source>
        <dbReference type="EMBL" id="MDA0158711.1"/>
    </source>
</evidence>
<dbReference type="InterPro" id="IPR050245">
    <property type="entry name" value="PrsA_foldase"/>
</dbReference>
<dbReference type="Proteomes" id="UP001149140">
    <property type="component" value="Unassembled WGS sequence"/>
</dbReference>
<evidence type="ECO:0000256" key="6">
    <source>
        <dbReference type="PROSITE-ProRule" id="PRU00278"/>
    </source>
</evidence>
<dbReference type="PANTHER" id="PTHR47245:SF1">
    <property type="entry name" value="FOLDASE PROTEIN PRSA"/>
    <property type="match status" value="1"/>
</dbReference>
<evidence type="ECO:0000256" key="3">
    <source>
        <dbReference type="ARBA" id="ARBA00022729"/>
    </source>
</evidence>
<dbReference type="Gene3D" id="3.10.50.40">
    <property type="match status" value="1"/>
</dbReference>
<dbReference type="RefSeq" id="WP_270037786.1">
    <property type="nucleotide sequence ID" value="NZ_JAPDOD010000001.1"/>
</dbReference>
<keyword evidence="9" id="KW-1185">Reference proteome</keyword>
<dbReference type="PROSITE" id="PS50198">
    <property type="entry name" value="PPIC_PPIASE_2"/>
    <property type="match status" value="1"/>
</dbReference>
<keyword evidence="5 6" id="KW-0413">Isomerase</keyword>
<dbReference type="InterPro" id="IPR027304">
    <property type="entry name" value="Trigger_fact/SurA_dom_sf"/>
</dbReference>
<reference evidence="8" key="1">
    <citation type="submission" date="2022-10" db="EMBL/GenBank/DDBJ databases">
        <title>The WGS of Solirubrobacter ginsenosidimutans DSM 21036.</title>
        <authorList>
            <person name="Jiang Z."/>
        </authorList>
    </citation>
    <scope>NUCLEOTIDE SEQUENCE</scope>
    <source>
        <strain evidence="8">DSM 21036</strain>
    </source>
</reference>
<evidence type="ECO:0000256" key="2">
    <source>
        <dbReference type="ARBA" id="ARBA00013194"/>
    </source>
</evidence>
<dbReference type="AlphaFoldDB" id="A0A9X3MN76"/>
<dbReference type="GO" id="GO:0003755">
    <property type="term" value="F:peptidyl-prolyl cis-trans isomerase activity"/>
    <property type="evidence" value="ECO:0007669"/>
    <property type="project" value="UniProtKB-KW"/>
</dbReference>
<dbReference type="Pfam" id="PF13145">
    <property type="entry name" value="Rotamase_2"/>
    <property type="match status" value="1"/>
</dbReference>
<dbReference type="SUPFAM" id="SSF109998">
    <property type="entry name" value="Triger factor/SurA peptide-binding domain-like"/>
    <property type="match status" value="1"/>
</dbReference>
<dbReference type="PANTHER" id="PTHR47245">
    <property type="entry name" value="PEPTIDYLPROLYL ISOMERASE"/>
    <property type="match status" value="1"/>
</dbReference>
<accession>A0A9X3MN76</accession>
<gene>
    <name evidence="8" type="ORF">OM076_00425</name>
</gene>
<evidence type="ECO:0000259" key="7">
    <source>
        <dbReference type="PROSITE" id="PS50198"/>
    </source>
</evidence>
<dbReference type="SUPFAM" id="SSF54534">
    <property type="entry name" value="FKBP-like"/>
    <property type="match status" value="1"/>
</dbReference>
<keyword evidence="3" id="KW-0732">Signal</keyword>
<keyword evidence="4 6" id="KW-0697">Rotamase</keyword>